<dbReference type="Proteomes" id="UP001211907">
    <property type="component" value="Unassembled WGS sequence"/>
</dbReference>
<feature type="compositionally biased region" description="Low complexity" evidence="1">
    <location>
        <begin position="146"/>
        <end position="157"/>
    </location>
</feature>
<proteinExistence type="predicted"/>
<feature type="region of interest" description="Disordered" evidence="1">
    <location>
        <begin position="371"/>
        <end position="391"/>
    </location>
</feature>
<organism evidence="2 3">
    <name type="scientific">Physocladia obscura</name>
    <dbReference type="NCBI Taxonomy" id="109957"/>
    <lineage>
        <taxon>Eukaryota</taxon>
        <taxon>Fungi</taxon>
        <taxon>Fungi incertae sedis</taxon>
        <taxon>Chytridiomycota</taxon>
        <taxon>Chytridiomycota incertae sedis</taxon>
        <taxon>Chytridiomycetes</taxon>
        <taxon>Chytridiales</taxon>
        <taxon>Chytriomycetaceae</taxon>
        <taxon>Physocladia</taxon>
    </lineage>
</organism>
<evidence type="ECO:0000313" key="2">
    <source>
        <dbReference type="EMBL" id="KAJ3086746.1"/>
    </source>
</evidence>
<feature type="compositionally biased region" description="Acidic residues" evidence="1">
    <location>
        <begin position="264"/>
        <end position="275"/>
    </location>
</feature>
<name>A0AAD5SMW9_9FUNG</name>
<protein>
    <submittedName>
        <fullName evidence="2">Uncharacterized protein</fullName>
    </submittedName>
</protein>
<gene>
    <name evidence="2" type="ORF">HK100_008602</name>
</gene>
<evidence type="ECO:0000313" key="3">
    <source>
        <dbReference type="Proteomes" id="UP001211907"/>
    </source>
</evidence>
<keyword evidence="3" id="KW-1185">Reference proteome</keyword>
<dbReference type="AlphaFoldDB" id="A0AAD5SMW9"/>
<dbReference type="EMBL" id="JADGJH010004213">
    <property type="protein sequence ID" value="KAJ3086746.1"/>
    <property type="molecule type" value="Genomic_DNA"/>
</dbReference>
<feature type="region of interest" description="Disordered" evidence="1">
    <location>
        <begin position="1"/>
        <end position="58"/>
    </location>
</feature>
<evidence type="ECO:0000256" key="1">
    <source>
        <dbReference type="SAM" id="MobiDB-lite"/>
    </source>
</evidence>
<feature type="region of interest" description="Disordered" evidence="1">
    <location>
        <begin position="256"/>
        <end position="307"/>
    </location>
</feature>
<comment type="caution">
    <text evidence="2">The sequence shown here is derived from an EMBL/GenBank/DDBJ whole genome shotgun (WGS) entry which is preliminary data.</text>
</comment>
<feature type="region of interest" description="Disordered" evidence="1">
    <location>
        <begin position="120"/>
        <end position="157"/>
    </location>
</feature>
<feature type="compositionally biased region" description="Low complexity" evidence="1">
    <location>
        <begin position="22"/>
        <end position="35"/>
    </location>
</feature>
<reference evidence="2" key="1">
    <citation type="submission" date="2020-05" db="EMBL/GenBank/DDBJ databases">
        <title>Phylogenomic resolution of chytrid fungi.</title>
        <authorList>
            <person name="Stajich J.E."/>
            <person name="Amses K."/>
            <person name="Simmons R."/>
            <person name="Seto K."/>
            <person name="Myers J."/>
            <person name="Bonds A."/>
            <person name="Quandt C.A."/>
            <person name="Barry K."/>
            <person name="Liu P."/>
            <person name="Grigoriev I."/>
            <person name="Longcore J.E."/>
            <person name="James T.Y."/>
        </authorList>
    </citation>
    <scope>NUCLEOTIDE SEQUENCE</scope>
    <source>
        <strain evidence="2">JEL0513</strain>
    </source>
</reference>
<sequence length="719" mass="77313">MNRLAGPASQTKTGGIKTTARGSIISSGGTPSGDSVHSGSGNVPTNVDEDDDARGNLNPVVKVAQKPSLFFADLADTSCLKRTRTQTAAGLGASAAKKHKTAAVPTVQSATVQRVSPYVFDSDSGEDAKPSKSQIVQGTKLEHSKNNSSSNSSSKNRIKNIIKSSGGASSSTLGNAHVLSHSHSLSELLQQDDLPLVDKYITKSGSGSARTIKCNFCKRCITGRNRSRWQRHIRACTIAPAAIKALFPLIPRVSLPPDSGSPLQEDDNDNDDDEDVSNKSRDLHSQAPLPSETSESSPGIDAIDYPPPETLREAIEAHVIKTGQGIRRLVQCKYCESSISSNYKTRWQKHVANCEYAPEWARQMFFQAAAAQQTTSPNSSGAGGANGIEDDKYPRAAVNSASDRFDAVSQENEDTTLLSTKVEADNYDECGVVSAGGSGGGGGDGVVTPEYKRIIYDGSFYVAPTGGRSVNGELAKYPCPPEPILVYNGNKPNTEGWRAWMDVMRYQRPNFHIENKTGVRVTKFKRAHNLAPIKMMPRSNPKQYHSNLCSAIPERLHLEFLEFMDGGLGAATAAALSSAAASAADSKGKINAGYIGFGDVADEMDGVVMLNAAAERGSVSVEDASPAPAGKPKYIEIVKKIIPAYRTLSEESRKAVKRGVRNFLEVEFQDRFTEECVQVSDKGTTYVIPETVAEKFKEWAYDELSRVFPNMVVAQGTTC</sequence>
<accession>A0AAD5SMW9</accession>